<dbReference type="RefSeq" id="WP_251972995.1">
    <property type="nucleotide sequence ID" value="NZ_AP025730.1"/>
</dbReference>
<dbReference type="SUPFAM" id="SSF53254">
    <property type="entry name" value="Phosphoglycerate mutase-like"/>
    <property type="match status" value="1"/>
</dbReference>
<dbReference type="Proteomes" id="UP001057498">
    <property type="component" value="Chromosome"/>
</dbReference>
<reference evidence="1" key="1">
    <citation type="submission" date="2022-04" db="EMBL/GenBank/DDBJ databases">
        <title>Whole genome sequence of Sphaerotilus sp. FB-5.</title>
        <authorList>
            <person name="Takeda M."/>
            <person name="Narihara S."/>
            <person name="Akimoto M."/>
            <person name="Akimoto R."/>
            <person name="Nishiyashiki S."/>
            <person name="Murakami T."/>
        </authorList>
    </citation>
    <scope>NUCLEOTIDE SEQUENCE</scope>
    <source>
        <strain evidence="1">FB-5</strain>
    </source>
</reference>
<dbReference type="Gene3D" id="3.40.50.1240">
    <property type="entry name" value="Phosphoglycerate mutase-like"/>
    <property type="match status" value="1"/>
</dbReference>
<organism evidence="1 2">
    <name type="scientific">Sphaerotilus microaerophilus</name>
    <dbReference type="NCBI Taxonomy" id="2914710"/>
    <lineage>
        <taxon>Bacteria</taxon>
        <taxon>Pseudomonadati</taxon>
        <taxon>Pseudomonadota</taxon>
        <taxon>Betaproteobacteria</taxon>
        <taxon>Burkholderiales</taxon>
        <taxon>Sphaerotilaceae</taxon>
        <taxon>Sphaerotilus</taxon>
    </lineage>
</organism>
<dbReference type="EMBL" id="AP025730">
    <property type="protein sequence ID" value="BDI04912.1"/>
    <property type="molecule type" value="Genomic_DNA"/>
</dbReference>
<sequence>MAELWIWRHPRPDGAAGRCIGAGSDLPVDPRRAKRLAHRIRQQARRAGLPRVIATSPLRRGAAVGRWLRRWGWRHGVDARLAELHFGAWDGQPWSAISREAFAAWEADFLGHAPGGGESLAALRQRQAEWLDEAGDLPARLVVGHAGWINALRTRHHPQLTAANWPRPLRYGQCWREPAASDALNPTPPDAR</sequence>
<dbReference type="InterPro" id="IPR013078">
    <property type="entry name" value="His_Pase_superF_clade-1"/>
</dbReference>
<accession>A0ABN6PLK1</accession>
<dbReference type="Pfam" id="PF00300">
    <property type="entry name" value="His_Phos_1"/>
    <property type="match status" value="1"/>
</dbReference>
<evidence type="ECO:0000313" key="1">
    <source>
        <dbReference type="EMBL" id="BDI04912.1"/>
    </source>
</evidence>
<dbReference type="InterPro" id="IPR029033">
    <property type="entry name" value="His_PPase_superfam"/>
</dbReference>
<name>A0ABN6PLK1_9BURK</name>
<evidence type="ECO:0008006" key="3">
    <source>
        <dbReference type="Google" id="ProtNLM"/>
    </source>
</evidence>
<gene>
    <name evidence="1" type="ORF">CATMQ487_18820</name>
</gene>
<keyword evidence="2" id="KW-1185">Reference proteome</keyword>
<proteinExistence type="predicted"/>
<evidence type="ECO:0000313" key="2">
    <source>
        <dbReference type="Proteomes" id="UP001057498"/>
    </source>
</evidence>
<dbReference type="SMART" id="SM00855">
    <property type="entry name" value="PGAM"/>
    <property type="match status" value="1"/>
</dbReference>
<protein>
    <recommendedName>
        <fullName evidence="3">Alpha-ribazole phosphatase</fullName>
    </recommendedName>
</protein>